<protein>
    <recommendedName>
        <fullName evidence="1">Ricin B lectin domain-containing protein</fullName>
    </recommendedName>
</protein>
<comment type="caution">
    <text evidence="2">The sequence shown here is derived from an EMBL/GenBank/DDBJ whole genome shotgun (WGS) entry which is preliminary data.</text>
</comment>
<name>A0ABP6GHE2_9ACTN</name>
<evidence type="ECO:0000313" key="3">
    <source>
        <dbReference type="Proteomes" id="UP001500886"/>
    </source>
</evidence>
<dbReference type="CDD" id="cd00161">
    <property type="entry name" value="beta-trefoil_Ricin-like"/>
    <property type="match status" value="1"/>
</dbReference>
<dbReference type="EMBL" id="BAAASL010000019">
    <property type="protein sequence ID" value="GAA2722011.1"/>
    <property type="molecule type" value="Genomic_DNA"/>
</dbReference>
<reference evidence="3" key="1">
    <citation type="journal article" date="2019" name="Int. J. Syst. Evol. Microbiol.">
        <title>The Global Catalogue of Microorganisms (GCM) 10K type strain sequencing project: providing services to taxonomists for standard genome sequencing and annotation.</title>
        <authorList>
            <consortium name="The Broad Institute Genomics Platform"/>
            <consortium name="The Broad Institute Genome Sequencing Center for Infectious Disease"/>
            <person name="Wu L."/>
            <person name="Ma J."/>
        </authorList>
    </citation>
    <scope>NUCLEOTIDE SEQUENCE [LARGE SCALE GENOMIC DNA]</scope>
    <source>
        <strain evidence="3">JCM 4542</strain>
    </source>
</reference>
<dbReference type="InterPro" id="IPR035992">
    <property type="entry name" value="Ricin_B-like_lectins"/>
</dbReference>
<dbReference type="InterPro" id="IPR029476">
    <property type="entry name" value="DNase_NucA_NucB"/>
</dbReference>
<dbReference type="PROSITE" id="PS50231">
    <property type="entry name" value="RICIN_B_LECTIN"/>
    <property type="match status" value="1"/>
</dbReference>
<dbReference type="Pfam" id="PF14040">
    <property type="entry name" value="DNase_NucA_NucB"/>
    <property type="match status" value="1"/>
</dbReference>
<accession>A0ABP6GHE2</accession>
<keyword evidence="3" id="KW-1185">Reference proteome</keyword>
<dbReference type="Gene3D" id="2.80.10.50">
    <property type="match status" value="3"/>
</dbReference>
<feature type="domain" description="Ricin B lectin" evidence="1">
    <location>
        <begin position="216"/>
        <end position="352"/>
    </location>
</feature>
<dbReference type="SMART" id="SM00458">
    <property type="entry name" value="RICIN"/>
    <property type="match status" value="1"/>
</dbReference>
<evidence type="ECO:0000313" key="2">
    <source>
        <dbReference type="EMBL" id="GAA2722011.1"/>
    </source>
</evidence>
<dbReference type="RefSeq" id="WP_344437402.1">
    <property type="nucleotide sequence ID" value="NZ_BAAASL010000019.1"/>
</dbReference>
<sequence>MFGVYLPSIRTDVPPGWVQSPNNVAMPFVLAPRWDAAPYLANASGPNRGGAAFSFEPELRFSASDSAPEKGVARHIRDAYENPSQTRPLAPSKDIPGREAKRPLHRLYYDKVRSDRNRAVAVENCKAYFGENYAKGEIPGHSNHCDEFPFASTYEGAAQKEYESAAPVNNFSVRSIFDDENRAGGSLQVSFYNKTRLLDGQDDGFLVSVSNDPSDYEYKLTNRASGKCLEIENSSVENGARAQQWSCNGQPGAGGLIKPDGGDYRIINANSGKCLEIENSRTDNGAPAQQWNCVDLKTQKWDKLTLPDSECSVFYNANSGLSLEIENASASDGARAQQWKYGGGNGARWLQSTVD</sequence>
<dbReference type="Pfam" id="PF14200">
    <property type="entry name" value="RicinB_lectin_2"/>
    <property type="match status" value="1"/>
</dbReference>
<dbReference type="InterPro" id="IPR000772">
    <property type="entry name" value="Ricin_B_lectin"/>
</dbReference>
<gene>
    <name evidence="2" type="ORF">GCM10010315_46170</name>
</gene>
<dbReference type="Proteomes" id="UP001500886">
    <property type="component" value="Unassembled WGS sequence"/>
</dbReference>
<proteinExistence type="predicted"/>
<organism evidence="2 3">
    <name type="scientific">Streptomyces luteosporeus</name>
    <dbReference type="NCBI Taxonomy" id="173856"/>
    <lineage>
        <taxon>Bacteria</taxon>
        <taxon>Bacillati</taxon>
        <taxon>Actinomycetota</taxon>
        <taxon>Actinomycetes</taxon>
        <taxon>Kitasatosporales</taxon>
        <taxon>Streptomycetaceae</taxon>
        <taxon>Streptomyces</taxon>
    </lineage>
</organism>
<evidence type="ECO:0000259" key="1">
    <source>
        <dbReference type="SMART" id="SM00458"/>
    </source>
</evidence>
<dbReference type="SUPFAM" id="SSF50370">
    <property type="entry name" value="Ricin B-like lectins"/>
    <property type="match status" value="1"/>
</dbReference>